<dbReference type="InterPro" id="IPR013785">
    <property type="entry name" value="Aldolase_TIM"/>
</dbReference>
<evidence type="ECO:0000313" key="2">
    <source>
        <dbReference type="Proteomes" id="UP000659388"/>
    </source>
</evidence>
<proteinExistence type="predicted"/>
<dbReference type="InterPro" id="IPR058240">
    <property type="entry name" value="rSAM_sf"/>
</dbReference>
<keyword evidence="2" id="KW-1185">Reference proteome</keyword>
<dbReference type="Gene3D" id="3.20.20.70">
    <property type="entry name" value="Aldolase class I"/>
    <property type="match status" value="1"/>
</dbReference>
<dbReference type="RefSeq" id="WP_202243930.1">
    <property type="nucleotide sequence ID" value="NZ_JAESIY010000004.1"/>
</dbReference>
<accession>A0A937F4D5</accession>
<dbReference type="Proteomes" id="UP000659388">
    <property type="component" value="Unassembled WGS sequence"/>
</dbReference>
<reference evidence="1" key="1">
    <citation type="submission" date="2021-01" db="EMBL/GenBank/DDBJ databases">
        <title>Fulvivirga kasyanovii gen. nov., sp nov., a novel member of the phylum Bacteroidetes isolated from seawater in a mussel farm.</title>
        <authorList>
            <person name="Zhao L.-H."/>
            <person name="Wang Z.-J."/>
        </authorList>
    </citation>
    <scope>NUCLEOTIDE SEQUENCE</scope>
    <source>
        <strain evidence="1">2943</strain>
    </source>
</reference>
<sequence>MYYSEFTVTTQEVPGEISLCLTITGCPIHCKGCHSPYLWKPGSGQLLTDRLYHDLLERYQGQASCVLFMGGEWHPKELAHKLEEAKSMGYNTCLYTGKDKLDSQITRQLTWVKYGPWKSEKGGLDSHGTNQRFIKVATNELLNHLFIKNKNVKTYRITGKKEN</sequence>
<evidence type="ECO:0000313" key="1">
    <source>
        <dbReference type="EMBL" id="MBL3656136.1"/>
    </source>
</evidence>
<protein>
    <submittedName>
        <fullName evidence="1">4Fe-4S cluster-binding domain-containing protein</fullName>
    </submittedName>
</protein>
<dbReference type="EMBL" id="JAESIY010000004">
    <property type="protein sequence ID" value="MBL3656136.1"/>
    <property type="molecule type" value="Genomic_DNA"/>
</dbReference>
<comment type="caution">
    <text evidence="1">The sequence shown here is derived from an EMBL/GenBank/DDBJ whole genome shotgun (WGS) entry which is preliminary data.</text>
</comment>
<organism evidence="1 2">
    <name type="scientific">Fulvivirga sediminis</name>
    <dbReference type="NCBI Taxonomy" id="2803949"/>
    <lineage>
        <taxon>Bacteria</taxon>
        <taxon>Pseudomonadati</taxon>
        <taxon>Bacteroidota</taxon>
        <taxon>Cytophagia</taxon>
        <taxon>Cytophagales</taxon>
        <taxon>Fulvivirgaceae</taxon>
        <taxon>Fulvivirga</taxon>
    </lineage>
</organism>
<name>A0A937F4D5_9BACT</name>
<dbReference type="Pfam" id="PF13353">
    <property type="entry name" value="Fer4_12"/>
    <property type="match status" value="1"/>
</dbReference>
<gene>
    <name evidence="1" type="ORF">JL102_08345</name>
</gene>
<dbReference type="SUPFAM" id="SSF102114">
    <property type="entry name" value="Radical SAM enzymes"/>
    <property type="match status" value="1"/>
</dbReference>
<dbReference type="AlphaFoldDB" id="A0A937F4D5"/>